<dbReference type="Pfam" id="PF01423">
    <property type="entry name" value="LSM"/>
    <property type="match status" value="1"/>
</dbReference>
<dbReference type="SMART" id="SM00651">
    <property type="entry name" value="Sm"/>
    <property type="match status" value="1"/>
</dbReference>
<evidence type="ECO:0000256" key="4">
    <source>
        <dbReference type="RuleBase" id="RU365047"/>
    </source>
</evidence>
<dbReference type="InterPro" id="IPR010920">
    <property type="entry name" value="LSM_dom_sf"/>
</dbReference>
<dbReference type="GO" id="GO:1990726">
    <property type="term" value="C:Lsm1-7-Pat1 complex"/>
    <property type="evidence" value="ECO:0007669"/>
    <property type="project" value="TreeGrafter"/>
</dbReference>
<comment type="subunit">
    <text evidence="4">Component of the heptameric LSM1-LSM7 complex that forms a seven-membered ring structure with a donut shape.</text>
</comment>
<accession>A0AAD9IIC4</accession>
<name>A0AAD9IIC4_PROWI</name>
<dbReference type="GO" id="GO:1990904">
    <property type="term" value="C:ribonucleoprotein complex"/>
    <property type="evidence" value="ECO:0007669"/>
    <property type="project" value="UniProtKB-KW"/>
</dbReference>
<comment type="subcellular location">
    <subcellularLocation>
        <location evidence="4">Cytoplasm</location>
    </subcellularLocation>
    <subcellularLocation>
        <location evidence="4">Cytoplasm</location>
        <location evidence="4">P-body</location>
    </subcellularLocation>
</comment>
<sequence length="108" mass="12148">MDPPLILPPNIDDVPPPGLALVLELDKPLLVQLRDGRKVVGTLRSFDQFANLVLEGAYERIIVGNQYAEIPMGLHVSEEEIKNIQRADKEAERMKGTFKSAFDFLMDE</sequence>
<evidence type="ECO:0000313" key="6">
    <source>
        <dbReference type="EMBL" id="KAK2077649.1"/>
    </source>
</evidence>
<dbReference type="GO" id="GO:0006397">
    <property type="term" value="P:mRNA processing"/>
    <property type="evidence" value="ECO:0007669"/>
    <property type="project" value="UniProtKB-UniRule"/>
</dbReference>
<evidence type="ECO:0000256" key="2">
    <source>
        <dbReference type="ARBA" id="ARBA00022884"/>
    </source>
</evidence>
<comment type="function">
    <text evidence="4">Component of the cytoplasmic LSM1-LSM7 complex which is involved in mRNA degradation.</text>
</comment>
<evidence type="ECO:0000313" key="7">
    <source>
        <dbReference type="Proteomes" id="UP001255856"/>
    </source>
</evidence>
<dbReference type="SUPFAM" id="SSF50182">
    <property type="entry name" value="Sm-like ribonucleoproteins"/>
    <property type="match status" value="1"/>
</dbReference>
<dbReference type="EMBL" id="JASFZW010000006">
    <property type="protein sequence ID" value="KAK2077649.1"/>
    <property type="molecule type" value="Genomic_DNA"/>
</dbReference>
<dbReference type="Gene3D" id="2.30.30.100">
    <property type="match status" value="1"/>
</dbReference>
<dbReference type="InterPro" id="IPR034104">
    <property type="entry name" value="Lsm1"/>
</dbReference>
<feature type="domain" description="Sm" evidence="5">
    <location>
        <begin position="19"/>
        <end position="86"/>
    </location>
</feature>
<keyword evidence="1 4" id="KW-0963">Cytoplasm</keyword>
<protein>
    <recommendedName>
        <fullName evidence="4">U6 snRNA-associated Sm-like protein LSm1</fullName>
    </recommendedName>
</protein>
<keyword evidence="3 4" id="KW-0687">Ribonucleoprotein</keyword>
<dbReference type="Proteomes" id="UP001255856">
    <property type="component" value="Unassembled WGS sequence"/>
</dbReference>
<dbReference type="GO" id="GO:0003729">
    <property type="term" value="F:mRNA binding"/>
    <property type="evidence" value="ECO:0007669"/>
    <property type="project" value="TreeGrafter"/>
</dbReference>
<proteinExistence type="inferred from homology"/>
<gene>
    <name evidence="4" type="primary">LSM1</name>
    <name evidence="6" type="ORF">QBZ16_004495</name>
</gene>
<dbReference type="PANTHER" id="PTHR15588">
    <property type="entry name" value="LSM1"/>
    <property type="match status" value="1"/>
</dbReference>
<dbReference type="PANTHER" id="PTHR15588:SF8">
    <property type="entry name" value="U6 SNRNA-ASSOCIATED SM-LIKE PROTEIN LSM1"/>
    <property type="match status" value="1"/>
</dbReference>
<organism evidence="6 7">
    <name type="scientific">Prototheca wickerhamii</name>
    <dbReference type="NCBI Taxonomy" id="3111"/>
    <lineage>
        <taxon>Eukaryota</taxon>
        <taxon>Viridiplantae</taxon>
        <taxon>Chlorophyta</taxon>
        <taxon>core chlorophytes</taxon>
        <taxon>Trebouxiophyceae</taxon>
        <taxon>Chlorellales</taxon>
        <taxon>Chlorellaceae</taxon>
        <taxon>Prototheca</taxon>
    </lineage>
</organism>
<keyword evidence="2 4" id="KW-0694">RNA-binding</keyword>
<comment type="caution">
    <text evidence="6">The sequence shown here is derived from an EMBL/GenBank/DDBJ whole genome shotgun (WGS) entry which is preliminary data.</text>
</comment>
<dbReference type="InterPro" id="IPR044642">
    <property type="entry name" value="PTHR15588"/>
</dbReference>
<comment type="similarity">
    <text evidence="4">Belongs to the snRNP Sm proteins family.</text>
</comment>
<evidence type="ECO:0000259" key="5">
    <source>
        <dbReference type="SMART" id="SM00651"/>
    </source>
</evidence>
<dbReference type="GO" id="GO:0000290">
    <property type="term" value="P:deadenylation-dependent decapping of nuclear-transcribed mRNA"/>
    <property type="evidence" value="ECO:0007669"/>
    <property type="project" value="TreeGrafter"/>
</dbReference>
<evidence type="ECO:0000256" key="1">
    <source>
        <dbReference type="ARBA" id="ARBA00022490"/>
    </source>
</evidence>
<dbReference type="CDD" id="cd01728">
    <property type="entry name" value="LSm1"/>
    <property type="match status" value="1"/>
</dbReference>
<keyword evidence="7" id="KW-1185">Reference proteome</keyword>
<dbReference type="GO" id="GO:0000932">
    <property type="term" value="C:P-body"/>
    <property type="evidence" value="ECO:0007669"/>
    <property type="project" value="UniProtKB-SubCell"/>
</dbReference>
<dbReference type="AlphaFoldDB" id="A0AAD9IIC4"/>
<keyword evidence="4" id="KW-0507">mRNA processing</keyword>
<reference evidence="6" key="1">
    <citation type="submission" date="2021-01" db="EMBL/GenBank/DDBJ databases">
        <authorList>
            <person name="Eckstrom K.M.E."/>
        </authorList>
    </citation>
    <scope>NUCLEOTIDE SEQUENCE</scope>
    <source>
        <strain evidence="6">UVCC 0001</strain>
    </source>
</reference>
<dbReference type="InterPro" id="IPR001163">
    <property type="entry name" value="Sm_dom_euk/arc"/>
</dbReference>
<evidence type="ECO:0000256" key="3">
    <source>
        <dbReference type="ARBA" id="ARBA00023274"/>
    </source>
</evidence>